<evidence type="ECO:0000256" key="1">
    <source>
        <dbReference type="SAM" id="MobiDB-lite"/>
    </source>
</evidence>
<feature type="compositionally biased region" description="Low complexity" evidence="1">
    <location>
        <begin position="350"/>
        <end position="367"/>
    </location>
</feature>
<dbReference type="CDD" id="cd00009">
    <property type="entry name" value="AAA"/>
    <property type="match status" value="1"/>
</dbReference>
<dbReference type="EMBL" id="DXGI01000455">
    <property type="protein sequence ID" value="HIW79876.1"/>
    <property type="molecule type" value="Genomic_DNA"/>
</dbReference>
<sequence length="612" mass="65670">MSYLELLNLTREPFSNSPDPDAYYRTPTHEACLHRLEIAIRLRRGLNVVLGEVGTGKSTLCRCLLRALGGEERMDVFLLLDPGFEDADAFVRHLCELLTGQRPPEETARRDCVSLIQNRVFDRALNEGRNLVLFIDEGQKLAPAALEVLRELLNFETNTEKLLQIVIFGQPELAPIIEGMPNFKDRINEYLSLKPLSMRESVRLVRHRLRLAGGQAAERLFSLASLIALHRVSKGRPRQLMRLGHQMLLSLLVSNRRRVTAGMVRAQAARSGGGFRWGRWATALAALALALAFLSVPEATQHAFLARVEAALPALPGWFSAPPTPEGKGGQPHSDAALPASPLQRPSSQATEEASALRAEASAASTTPALRDVAPSTPDAASPVVGTLSTPRDGKPSSTARPAGDAEKAAQPPSADQRIAPPATQAHAASPSPARLAAPPLSDRSGSGNASSAVPLPETLGVFTVPAGASLADIARAVYGSASAQELVAAHNPAWRGNAGPDARTIELPAIVYAPPPSMTKGVLLSLGSHATAQEAYAAWLAYGKRSISVAIAPIWRPGEGLRFHILCPRSFTSERGAWGWISRFSPPADASPRLLPPFDESCLVFHQFTVK</sequence>
<dbReference type="Gene3D" id="3.40.50.300">
    <property type="entry name" value="P-loop containing nucleotide triphosphate hydrolases"/>
    <property type="match status" value="1"/>
</dbReference>
<dbReference type="Pfam" id="PF13401">
    <property type="entry name" value="AAA_22"/>
    <property type="match status" value="1"/>
</dbReference>
<feature type="domain" description="AAA+ ATPase" evidence="2">
    <location>
        <begin position="43"/>
        <end position="253"/>
    </location>
</feature>
<dbReference type="PANTHER" id="PTHR35894">
    <property type="entry name" value="GENERAL SECRETION PATHWAY PROTEIN A-RELATED"/>
    <property type="match status" value="1"/>
</dbReference>
<dbReference type="SMART" id="SM00382">
    <property type="entry name" value="AAA"/>
    <property type="match status" value="1"/>
</dbReference>
<evidence type="ECO:0000259" key="2">
    <source>
        <dbReference type="SMART" id="SM00382"/>
    </source>
</evidence>
<protein>
    <submittedName>
        <fullName evidence="3">AAA family ATPase</fullName>
    </submittedName>
</protein>
<feature type="compositionally biased region" description="Low complexity" evidence="1">
    <location>
        <begin position="426"/>
        <end position="442"/>
    </location>
</feature>
<evidence type="ECO:0000313" key="4">
    <source>
        <dbReference type="Proteomes" id="UP000824264"/>
    </source>
</evidence>
<evidence type="ECO:0000313" key="3">
    <source>
        <dbReference type="EMBL" id="HIW79876.1"/>
    </source>
</evidence>
<dbReference type="Proteomes" id="UP000824264">
    <property type="component" value="Unassembled WGS sequence"/>
</dbReference>
<reference evidence="3" key="1">
    <citation type="journal article" date="2021" name="PeerJ">
        <title>Extensive microbial diversity within the chicken gut microbiome revealed by metagenomics and culture.</title>
        <authorList>
            <person name="Gilroy R."/>
            <person name="Ravi A."/>
            <person name="Getino M."/>
            <person name="Pursley I."/>
            <person name="Horton D.L."/>
            <person name="Alikhan N.F."/>
            <person name="Baker D."/>
            <person name="Gharbi K."/>
            <person name="Hall N."/>
            <person name="Watson M."/>
            <person name="Adriaenssens E.M."/>
            <person name="Foster-Nyarko E."/>
            <person name="Jarju S."/>
            <person name="Secka A."/>
            <person name="Antonio M."/>
            <person name="Oren A."/>
            <person name="Chaudhuri R.R."/>
            <person name="La Ragione R."/>
            <person name="Hildebrand F."/>
            <person name="Pallen M.J."/>
        </authorList>
    </citation>
    <scope>NUCLEOTIDE SEQUENCE</scope>
    <source>
        <strain evidence="3">ChiSxjej5B17-1746</strain>
    </source>
</reference>
<name>A0A9D1UAU5_9BACT</name>
<proteinExistence type="predicted"/>
<comment type="caution">
    <text evidence="3">The sequence shown here is derived from an EMBL/GenBank/DDBJ whole genome shotgun (WGS) entry which is preliminary data.</text>
</comment>
<dbReference type="InterPro" id="IPR052026">
    <property type="entry name" value="ExeA_AAA_ATPase_DNA-bind"/>
</dbReference>
<dbReference type="SUPFAM" id="SSF52540">
    <property type="entry name" value="P-loop containing nucleoside triphosphate hydrolases"/>
    <property type="match status" value="1"/>
</dbReference>
<dbReference type="InterPro" id="IPR027417">
    <property type="entry name" value="P-loop_NTPase"/>
</dbReference>
<organism evidence="3 4">
    <name type="scientific">Candidatus Bilophila faecipullorum</name>
    <dbReference type="NCBI Taxonomy" id="2838482"/>
    <lineage>
        <taxon>Bacteria</taxon>
        <taxon>Pseudomonadati</taxon>
        <taxon>Thermodesulfobacteriota</taxon>
        <taxon>Desulfovibrionia</taxon>
        <taxon>Desulfovibrionales</taxon>
        <taxon>Desulfovibrionaceae</taxon>
        <taxon>Bilophila</taxon>
    </lineage>
</organism>
<dbReference type="InterPro" id="IPR049945">
    <property type="entry name" value="AAA_22"/>
</dbReference>
<gene>
    <name evidence="3" type="ORF">H9874_12155</name>
</gene>
<dbReference type="InterPro" id="IPR003593">
    <property type="entry name" value="AAA+_ATPase"/>
</dbReference>
<dbReference type="GO" id="GO:0016887">
    <property type="term" value="F:ATP hydrolysis activity"/>
    <property type="evidence" value="ECO:0007669"/>
    <property type="project" value="InterPro"/>
</dbReference>
<feature type="region of interest" description="Disordered" evidence="1">
    <location>
        <begin position="319"/>
        <end position="454"/>
    </location>
</feature>
<reference evidence="3" key="2">
    <citation type="submission" date="2021-04" db="EMBL/GenBank/DDBJ databases">
        <authorList>
            <person name="Gilroy R."/>
        </authorList>
    </citation>
    <scope>NUCLEOTIDE SEQUENCE</scope>
    <source>
        <strain evidence="3">ChiSxjej5B17-1746</strain>
    </source>
</reference>
<dbReference type="PANTHER" id="PTHR35894:SF1">
    <property type="entry name" value="PHOSPHORIBULOKINASE _ URIDINE KINASE FAMILY"/>
    <property type="match status" value="1"/>
</dbReference>
<dbReference type="AlphaFoldDB" id="A0A9D1UAU5"/>
<accession>A0A9D1UAU5</accession>